<dbReference type="InterPro" id="IPR043976">
    <property type="entry name" value="GOLGA_cons_dom"/>
</dbReference>
<feature type="coiled-coil region" evidence="2">
    <location>
        <begin position="781"/>
        <end position="808"/>
    </location>
</feature>
<reference evidence="5 6" key="1">
    <citation type="journal article" date="2024" name="BMC Genomics">
        <title>De novo assembly and annotation of Popillia japonica's genome with initial clues to its potential as an invasive pest.</title>
        <authorList>
            <person name="Cucini C."/>
            <person name="Boschi S."/>
            <person name="Funari R."/>
            <person name="Cardaioli E."/>
            <person name="Iannotti N."/>
            <person name="Marturano G."/>
            <person name="Paoli F."/>
            <person name="Bruttini M."/>
            <person name="Carapelli A."/>
            <person name="Frati F."/>
            <person name="Nardi F."/>
        </authorList>
    </citation>
    <scope>NUCLEOTIDE SEQUENCE [LARGE SCALE GENOMIC DNA]</scope>
    <source>
        <strain evidence="5">DMR45628</strain>
    </source>
</reference>
<evidence type="ECO:0000259" key="4">
    <source>
        <dbReference type="Pfam" id="PF15070"/>
    </source>
</evidence>
<accession>A0AAW1MBQ2</accession>
<dbReference type="GO" id="GO:0005801">
    <property type="term" value="C:cis-Golgi network"/>
    <property type="evidence" value="ECO:0007669"/>
    <property type="project" value="TreeGrafter"/>
</dbReference>
<evidence type="ECO:0000256" key="3">
    <source>
        <dbReference type="SAM" id="MobiDB-lite"/>
    </source>
</evidence>
<dbReference type="GO" id="GO:0000137">
    <property type="term" value="C:Golgi cis cisterna"/>
    <property type="evidence" value="ECO:0007669"/>
    <property type="project" value="TreeGrafter"/>
</dbReference>
<sequence>MADNTKAQRLLAAKKKVKEYQKNKKNKTDTNADNKTPVESLTNSTHSSLNEIQHLDENETLNQSVHSVSPLQQYFTGGNLSVFDEISHKHNANDEFYKFDVITYNTSDCNNGIVKMGVQDEHKAAIPIGNPTDTNTEETHDAVAVEDPEIVPNEIYNRLNAINNTSDTTHENEPPKAVELFLGTTGTENTSLNNTGSTPLCSNDNVNNVQENMQSLKQLSTQIIQLIDDNNIGTLSTRSSFESPQKNDKVYEYLELEQQKYKKLWDEMCICNSRIEELERESQILKETDEKQKQILHELTDQIQCHQQTVNILVAEKSELSNLLSQNEAIAKQKTTECGELTTRLKASRSRVADLEKELNLLRAEKQDKRVQEQNQDYQNLLDECKILRNQNEETLQDVSELREKLNSSSNENLKLRNEVHELTSQLSLLNIKLQQLSSGGDHTQFNGHIEGLTQQINMFEKQVIDLNNVIKTLSIEKEQTSVQYQQYVQQLNGQLNALAQKLDEKTQENDSLISREQQLTNQMGEFEKLLQKMQHDQQVTGTKNGDNSKKELEDTLATLTSLQEEHKLLEENYQLVISERDDIFKELELRKEEVTQLDEEINRLQSNQPDNVKLLATIESDKVAASRAVAQNAELKKQLEEIEQAFIQISNNKLELTELLSDQKHKNKELNDKLSQFEYQVHTLTDAIEIKDREMTTLRESAQELNKYMVQQNQLEDRLRHYEAFDHSTHALQHELQESYKKIQNLRSENETVKFHLKCAESKNKELQDAKAASDIGEDKAVLLARIEDLEKRNKEMGTKLAELQTQANTTEVIQAEVSENGQYLPHLPSTTVLSNEVRSEGDLSQQVAMKQLEEKFTRTMQEIANLEDEKQRLEHLVMQLQDETETIGEYVALYQHQRGVLNQRALERDAQMRQLTLDREQMKVKIDRLNELVKSLILEKEGTISPDLFDKHMLNKQAVCAEHAKNHEEMSLPAKENGVNNNNNKTAEKIIELLSDIKTSNLVEPSETSETFHPCPWCSGQLITV</sequence>
<evidence type="ECO:0000256" key="1">
    <source>
        <dbReference type="ARBA" id="ARBA00023054"/>
    </source>
</evidence>
<keyword evidence="1 2" id="KW-0175">Coiled coil</keyword>
<dbReference type="AlphaFoldDB" id="A0AAW1MBQ2"/>
<evidence type="ECO:0000313" key="5">
    <source>
        <dbReference type="EMBL" id="KAK9743581.1"/>
    </source>
</evidence>
<dbReference type="Pfam" id="PF15070">
    <property type="entry name" value="GOLGA2L5"/>
    <property type="match status" value="1"/>
</dbReference>
<dbReference type="PANTHER" id="PTHR10881:SF46">
    <property type="entry name" value="GOLGIN SUBFAMILY A MEMBER 2"/>
    <property type="match status" value="1"/>
</dbReference>
<feature type="region of interest" description="Disordered" evidence="3">
    <location>
        <begin position="1"/>
        <end position="44"/>
    </location>
</feature>
<evidence type="ECO:0000313" key="6">
    <source>
        <dbReference type="Proteomes" id="UP001458880"/>
    </source>
</evidence>
<feature type="coiled-coil region" evidence="2">
    <location>
        <begin position="851"/>
        <end position="888"/>
    </location>
</feature>
<feature type="domain" description="Golgin subfamily A conserved" evidence="4">
    <location>
        <begin position="467"/>
        <end position="943"/>
    </location>
</feature>
<evidence type="ECO:0000256" key="2">
    <source>
        <dbReference type="SAM" id="Coils"/>
    </source>
</evidence>
<gene>
    <name evidence="5" type="ORF">QE152_g8508</name>
</gene>
<feature type="coiled-coil region" evidence="2">
    <location>
        <begin position="275"/>
        <end position="750"/>
    </location>
</feature>
<dbReference type="EMBL" id="JASPKY010000068">
    <property type="protein sequence ID" value="KAK9743581.1"/>
    <property type="molecule type" value="Genomic_DNA"/>
</dbReference>
<dbReference type="Gene3D" id="1.10.287.1490">
    <property type="match status" value="1"/>
</dbReference>
<feature type="compositionally biased region" description="Basic and acidic residues" evidence="3">
    <location>
        <begin position="18"/>
        <end position="32"/>
    </location>
</feature>
<protein>
    <submittedName>
        <fullName evidence="5">Golgin subfamily A member 2-like protein 5</fullName>
    </submittedName>
</protein>
<dbReference type="PANTHER" id="PTHR10881">
    <property type="entry name" value="GOLGIN SUBFAMILY A MEMBER-RELATED"/>
    <property type="match status" value="1"/>
</dbReference>
<feature type="coiled-coil region" evidence="2">
    <location>
        <begin position="914"/>
        <end position="941"/>
    </location>
</feature>
<comment type="caution">
    <text evidence="5">The sequence shown here is derived from an EMBL/GenBank/DDBJ whole genome shotgun (WGS) entry which is preliminary data.</text>
</comment>
<dbReference type="GO" id="GO:0032580">
    <property type="term" value="C:Golgi cisterna membrane"/>
    <property type="evidence" value="ECO:0007669"/>
    <property type="project" value="TreeGrafter"/>
</dbReference>
<organism evidence="5 6">
    <name type="scientific">Popillia japonica</name>
    <name type="common">Japanese beetle</name>
    <dbReference type="NCBI Taxonomy" id="7064"/>
    <lineage>
        <taxon>Eukaryota</taxon>
        <taxon>Metazoa</taxon>
        <taxon>Ecdysozoa</taxon>
        <taxon>Arthropoda</taxon>
        <taxon>Hexapoda</taxon>
        <taxon>Insecta</taxon>
        <taxon>Pterygota</taxon>
        <taxon>Neoptera</taxon>
        <taxon>Endopterygota</taxon>
        <taxon>Coleoptera</taxon>
        <taxon>Polyphaga</taxon>
        <taxon>Scarabaeiformia</taxon>
        <taxon>Scarabaeidae</taxon>
        <taxon>Rutelinae</taxon>
        <taxon>Popillia</taxon>
    </lineage>
</organism>
<proteinExistence type="predicted"/>
<dbReference type="Proteomes" id="UP001458880">
    <property type="component" value="Unassembled WGS sequence"/>
</dbReference>
<dbReference type="InterPro" id="IPR024858">
    <property type="entry name" value="GOLGA"/>
</dbReference>
<keyword evidence="6" id="KW-1185">Reference proteome</keyword>
<name>A0AAW1MBQ2_POPJA</name>
<dbReference type="GO" id="GO:0007030">
    <property type="term" value="P:Golgi organization"/>
    <property type="evidence" value="ECO:0007669"/>
    <property type="project" value="TreeGrafter"/>
</dbReference>